<protein>
    <submittedName>
        <fullName evidence="1 2">Uncharacterized protein</fullName>
    </submittedName>
</protein>
<sequence>MAQRPQLKQLIKIQSRQIFNIKSKQIRNTWKTSKIPIPLRIRATLRRHVRDSTRDCNYSWSPASYPCKGNNFQA</sequence>
<dbReference type="EMBL" id="CM001220">
    <property type="protein sequence ID" value="KEH29606.1"/>
    <property type="molecule type" value="Genomic_DNA"/>
</dbReference>
<gene>
    <name evidence="1" type="ordered locus">MTR_4g046003</name>
</gene>
<reference evidence="1 3" key="2">
    <citation type="journal article" date="2014" name="BMC Genomics">
        <title>An improved genome release (version Mt4.0) for the model legume Medicago truncatula.</title>
        <authorList>
            <person name="Tang H."/>
            <person name="Krishnakumar V."/>
            <person name="Bidwell S."/>
            <person name="Rosen B."/>
            <person name="Chan A."/>
            <person name="Zhou S."/>
            <person name="Gentzbittel L."/>
            <person name="Childs K.L."/>
            <person name="Yandell M."/>
            <person name="Gundlach H."/>
            <person name="Mayer K.F."/>
            <person name="Schwartz D.C."/>
            <person name="Town C.D."/>
        </authorList>
    </citation>
    <scope>GENOME REANNOTATION</scope>
    <source>
        <strain evidence="1">A17</strain>
        <strain evidence="2 3">cv. Jemalong A17</strain>
    </source>
</reference>
<dbReference type="EnsemblPlants" id="KEH29606">
    <property type="protein sequence ID" value="KEH29606"/>
    <property type="gene ID" value="MTR_4g046003"/>
</dbReference>
<evidence type="ECO:0000313" key="2">
    <source>
        <dbReference type="EnsemblPlants" id="KEH29606"/>
    </source>
</evidence>
<evidence type="ECO:0000313" key="3">
    <source>
        <dbReference type="Proteomes" id="UP000002051"/>
    </source>
</evidence>
<reference evidence="1 3" key="1">
    <citation type="journal article" date="2011" name="Nature">
        <title>The Medicago genome provides insight into the evolution of rhizobial symbioses.</title>
        <authorList>
            <person name="Young N.D."/>
            <person name="Debelle F."/>
            <person name="Oldroyd G.E."/>
            <person name="Geurts R."/>
            <person name="Cannon S.B."/>
            <person name="Udvardi M.K."/>
            <person name="Benedito V.A."/>
            <person name="Mayer K.F."/>
            <person name="Gouzy J."/>
            <person name="Schoof H."/>
            <person name="Van de Peer Y."/>
            <person name="Proost S."/>
            <person name="Cook D.R."/>
            <person name="Meyers B.C."/>
            <person name="Spannagl M."/>
            <person name="Cheung F."/>
            <person name="De Mita S."/>
            <person name="Krishnakumar V."/>
            <person name="Gundlach H."/>
            <person name="Zhou S."/>
            <person name="Mudge J."/>
            <person name="Bharti A.K."/>
            <person name="Murray J.D."/>
            <person name="Naoumkina M.A."/>
            <person name="Rosen B."/>
            <person name="Silverstein K.A."/>
            <person name="Tang H."/>
            <person name="Rombauts S."/>
            <person name="Zhao P.X."/>
            <person name="Zhou P."/>
            <person name="Barbe V."/>
            <person name="Bardou P."/>
            <person name="Bechner M."/>
            <person name="Bellec A."/>
            <person name="Berger A."/>
            <person name="Berges H."/>
            <person name="Bidwell S."/>
            <person name="Bisseling T."/>
            <person name="Choisne N."/>
            <person name="Couloux A."/>
            <person name="Denny R."/>
            <person name="Deshpande S."/>
            <person name="Dai X."/>
            <person name="Doyle J.J."/>
            <person name="Dudez A.M."/>
            <person name="Farmer A.D."/>
            <person name="Fouteau S."/>
            <person name="Franken C."/>
            <person name="Gibelin C."/>
            <person name="Gish J."/>
            <person name="Goldstein S."/>
            <person name="Gonzalez A.J."/>
            <person name="Green P.J."/>
            <person name="Hallab A."/>
            <person name="Hartog M."/>
            <person name="Hua A."/>
            <person name="Humphray S.J."/>
            <person name="Jeong D.H."/>
            <person name="Jing Y."/>
            <person name="Jocker A."/>
            <person name="Kenton S.M."/>
            <person name="Kim D.J."/>
            <person name="Klee K."/>
            <person name="Lai H."/>
            <person name="Lang C."/>
            <person name="Lin S."/>
            <person name="Macmil S.L."/>
            <person name="Magdelenat G."/>
            <person name="Matthews L."/>
            <person name="McCorrison J."/>
            <person name="Monaghan E.L."/>
            <person name="Mun J.H."/>
            <person name="Najar F.Z."/>
            <person name="Nicholson C."/>
            <person name="Noirot C."/>
            <person name="O'Bleness M."/>
            <person name="Paule C.R."/>
            <person name="Poulain J."/>
            <person name="Prion F."/>
            <person name="Qin B."/>
            <person name="Qu C."/>
            <person name="Retzel E.F."/>
            <person name="Riddle C."/>
            <person name="Sallet E."/>
            <person name="Samain S."/>
            <person name="Samson N."/>
            <person name="Sanders I."/>
            <person name="Saurat O."/>
            <person name="Scarpelli C."/>
            <person name="Schiex T."/>
            <person name="Segurens B."/>
            <person name="Severin A.J."/>
            <person name="Sherrier D.J."/>
            <person name="Shi R."/>
            <person name="Sims S."/>
            <person name="Singer S.R."/>
            <person name="Sinharoy S."/>
            <person name="Sterck L."/>
            <person name="Viollet A."/>
            <person name="Wang B.B."/>
            <person name="Wang K."/>
            <person name="Wang M."/>
            <person name="Wang X."/>
            <person name="Warfsmann J."/>
            <person name="Weissenbach J."/>
            <person name="White D.D."/>
            <person name="White J.D."/>
            <person name="Wiley G.B."/>
            <person name="Wincker P."/>
            <person name="Xing Y."/>
            <person name="Yang L."/>
            <person name="Yao Z."/>
            <person name="Ying F."/>
            <person name="Zhai J."/>
            <person name="Zhou L."/>
            <person name="Zuber A."/>
            <person name="Denarie J."/>
            <person name="Dixon R.A."/>
            <person name="May G.D."/>
            <person name="Schwartz D.C."/>
            <person name="Rogers J."/>
            <person name="Quetier F."/>
            <person name="Town C.D."/>
            <person name="Roe B.A."/>
        </authorList>
    </citation>
    <scope>NUCLEOTIDE SEQUENCE [LARGE SCALE GENOMIC DNA]</scope>
    <source>
        <strain evidence="1">A17</strain>
        <strain evidence="2 3">cv. Jemalong A17</strain>
    </source>
</reference>
<dbReference type="HOGENOM" id="CLU_2691480_0_0_1"/>
<name>A0A072UJJ5_MEDTR</name>
<dbReference type="Proteomes" id="UP000002051">
    <property type="component" value="Chromosome 4"/>
</dbReference>
<reference evidence="2" key="3">
    <citation type="submission" date="2015-04" db="UniProtKB">
        <authorList>
            <consortium name="EnsemblPlants"/>
        </authorList>
    </citation>
    <scope>IDENTIFICATION</scope>
    <source>
        <strain evidence="2">cv. Jemalong A17</strain>
    </source>
</reference>
<accession>A0A072UJJ5</accession>
<organism evidence="1 3">
    <name type="scientific">Medicago truncatula</name>
    <name type="common">Barrel medic</name>
    <name type="synonym">Medicago tribuloides</name>
    <dbReference type="NCBI Taxonomy" id="3880"/>
    <lineage>
        <taxon>Eukaryota</taxon>
        <taxon>Viridiplantae</taxon>
        <taxon>Streptophyta</taxon>
        <taxon>Embryophyta</taxon>
        <taxon>Tracheophyta</taxon>
        <taxon>Spermatophyta</taxon>
        <taxon>Magnoliopsida</taxon>
        <taxon>eudicotyledons</taxon>
        <taxon>Gunneridae</taxon>
        <taxon>Pentapetalae</taxon>
        <taxon>rosids</taxon>
        <taxon>fabids</taxon>
        <taxon>Fabales</taxon>
        <taxon>Fabaceae</taxon>
        <taxon>Papilionoideae</taxon>
        <taxon>50 kb inversion clade</taxon>
        <taxon>NPAAA clade</taxon>
        <taxon>Hologalegina</taxon>
        <taxon>IRL clade</taxon>
        <taxon>Trifolieae</taxon>
        <taxon>Medicago</taxon>
    </lineage>
</organism>
<dbReference type="AlphaFoldDB" id="A0A072UJJ5"/>
<keyword evidence="3" id="KW-1185">Reference proteome</keyword>
<proteinExistence type="predicted"/>
<evidence type="ECO:0000313" key="1">
    <source>
        <dbReference type="EMBL" id="KEH29606.1"/>
    </source>
</evidence>